<protein>
    <submittedName>
        <fullName evidence="3">Tripartite tricarboxylate transporter TctB family protein</fullName>
    </submittedName>
</protein>
<evidence type="ECO:0000313" key="4">
    <source>
        <dbReference type="EMBL" id="QEU08489.1"/>
    </source>
</evidence>
<dbReference type="KEGG" id="pye:A6J80_19585"/>
<dbReference type="STRING" id="147645.A6J80_19585"/>
<evidence type="ECO:0000313" key="5">
    <source>
        <dbReference type="Proteomes" id="UP000191257"/>
    </source>
</evidence>
<evidence type="ECO:0000313" key="3">
    <source>
        <dbReference type="EMBL" id="ARC38273.1"/>
    </source>
</evidence>
<keyword evidence="1" id="KW-1133">Transmembrane helix</keyword>
<name>A0A1V0GWM6_9RHOB</name>
<dbReference type="EMBL" id="CP020442">
    <property type="protein sequence ID" value="ARC38273.1"/>
    <property type="molecule type" value="Genomic_DNA"/>
</dbReference>
<dbReference type="EMBL" id="CP044081">
    <property type="protein sequence ID" value="QEU08489.1"/>
    <property type="molecule type" value="Genomic_DNA"/>
</dbReference>
<reference evidence="4 6" key="3">
    <citation type="submission" date="2019-09" db="EMBL/GenBank/DDBJ databases">
        <title>FDA dAtabase for Regulatory Grade micrObial Sequences (FDA-ARGOS): Supporting development and validation of Infectious Disease Dx tests.</title>
        <authorList>
            <person name="Sciortino C."/>
            <person name="Tallon L."/>
            <person name="Sadzewicz L."/>
            <person name="Vavikolanu K."/>
            <person name="Mehta A."/>
            <person name="Aluvathingal J."/>
            <person name="Nadendla S."/>
            <person name="Nandy P."/>
            <person name="Geyer C."/>
            <person name="Yan Y."/>
            <person name="Sichtig H."/>
        </authorList>
    </citation>
    <scope>NUCLEOTIDE SEQUENCE [LARGE SCALE GENOMIC DNA]</scope>
    <source>
        <strain evidence="4 6">FDAARGOS_643</strain>
    </source>
</reference>
<feature type="domain" description="DUF1468" evidence="2">
    <location>
        <begin position="14"/>
        <end position="148"/>
    </location>
</feature>
<dbReference type="Proteomes" id="UP000191257">
    <property type="component" value="Chromosome"/>
</dbReference>
<dbReference type="InterPro" id="IPR009936">
    <property type="entry name" value="DUF1468"/>
</dbReference>
<sequence>MTRSQILLRNQDVLAGLLFLVIAGIVAWGAHHLPMGSGVRMGPGMFPMILCGLLAFLGLLTLVEGLRSATPENATAPLAWGRMLVICGSGVFFALTLAPLGLPTAIFGTVLIAASASRQFRLVPGLGLAALAAVVGWLIFAEALGLPFRLVGPWLQFGGAA</sequence>
<dbReference type="Pfam" id="PF07331">
    <property type="entry name" value="TctB"/>
    <property type="match status" value="1"/>
</dbReference>
<feature type="transmembrane region" description="Helical" evidence="1">
    <location>
        <begin position="45"/>
        <end position="63"/>
    </location>
</feature>
<reference evidence="3" key="2">
    <citation type="submission" date="2017-12" db="EMBL/GenBank/DDBJ databases">
        <title>FDA dAtabase for Regulatory Grade micrObial Sequences (FDA-ARGOS): Supporting development and validation of Infectious Disease Dx tests.</title>
        <authorList>
            <person name="Campos J."/>
            <person name="Goldberg B."/>
            <person name="Tallon L."/>
            <person name="Sadzewicz L."/>
            <person name="Sengamalay N."/>
            <person name="Ott S."/>
            <person name="Godinez A."/>
            <person name="Nagaraj S."/>
            <person name="Vyas G."/>
            <person name="Aluvathingal J."/>
            <person name="Nadendla S."/>
            <person name="Geyer C."/>
            <person name="Nandy P."/>
            <person name="Hobson J."/>
            <person name="Sichtig H."/>
        </authorList>
    </citation>
    <scope>NUCLEOTIDE SEQUENCE</scope>
    <source>
        <strain evidence="3">FDAARGOS_252</strain>
    </source>
</reference>
<keyword evidence="1" id="KW-0812">Transmembrane</keyword>
<evidence type="ECO:0000256" key="1">
    <source>
        <dbReference type="SAM" id="Phobius"/>
    </source>
</evidence>
<evidence type="ECO:0000259" key="2">
    <source>
        <dbReference type="Pfam" id="PF07331"/>
    </source>
</evidence>
<reference evidence="5" key="1">
    <citation type="submission" date="2017-03" db="EMBL/GenBank/DDBJ databases">
        <title>FDA dAtabase for Regulatory Grade micrObial Sequences (FDA-ARGOS): Supporting development and validation of Infectious Disease Dx tests.</title>
        <authorList>
            <person name="Minogue T."/>
            <person name="Wolcott M."/>
            <person name="Wasieloski L."/>
            <person name="Aguilar W."/>
            <person name="Moore D."/>
            <person name="Tallon L."/>
            <person name="Sadzewicz L."/>
            <person name="Sengamalay N."/>
            <person name="Ott S."/>
            <person name="Godinez A."/>
            <person name="Nagaraj S."/>
            <person name="Nadendla S."/>
            <person name="Geyer C."/>
            <person name="Sichtig H."/>
        </authorList>
    </citation>
    <scope>NUCLEOTIDE SEQUENCE [LARGE SCALE GENOMIC DNA]</scope>
    <source>
        <strain evidence="5">FDAARGOS_252</strain>
    </source>
</reference>
<feature type="transmembrane region" description="Helical" evidence="1">
    <location>
        <begin position="122"/>
        <end position="140"/>
    </location>
</feature>
<proteinExistence type="predicted"/>
<keyword evidence="1" id="KW-0472">Membrane</keyword>
<keyword evidence="5" id="KW-1185">Reference proteome</keyword>
<accession>A0A1V0GWM6</accession>
<evidence type="ECO:0000313" key="6">
    <source>
        <dbReference type="Proteomes" id="UP000324507"/>
    </source>
</evidence>
<dbReference type="RefSeq" id="WP_080622645.1">
    <property type="nucleotide sequence ID" value="NZ_CALTWI010000007.1"/>
</dbReference>
<dbReference type="AlphaFoldDB" id="A0A1V0GWM6"/>
<dbReference type="Proteomes" id="UP000324507">
    <property type="component" value="Chromosome"/>
</dbReference>
<feature type="transmembrane region" description="Helical" evidence="1">
    <location>
        <begin position="12"/>
        <end position="33"/>
    </location>
</feature>
<organism evidence="3 5">
    <name type="scientific">Paracoccus yeei</name>
    <dbReference type="NCBI Taxonomy" id="147645"/>
    <lineage>
        <taxon>Bacteria</taxon>
        <taxon>Pseudomonadati</taxon>
        <taxon>Pseudomonadota</taxon>
        <taxon>Alphaproteobacteria</taxon>
        <taxon>Rhodobacterales</taxon>
        <taxon>Paracoccaceae</taxon>
        <taxon>Paracoccus</taxon>
    </lineage>
</organism>
<gene>
    <name evidence="3" type="ORF">A6J80_19585</name>
    <name evidence="4" type="ORF">FOB51_11015</name>
</gene>
<feature type="transmembrane region" description="Helical" evidence="1">
    <location>
        <begin position="83"/>
        <end position="116"/>
    </location>
</feature>